<evidence type="ECO:0000313" key="2">
    <source>
        <dbReference type="EMBL" id="CAH2284555.1"/>
    </source>
</evidence>
<keyword evidence="1" id="KW-0732">Signal</keyword>
<feature type="chain" id="PRO_5042017149" evidence="1">
    <location>
        <begin position="20"/>
        <end position="54"/>
    </location>
</feature>
<feature type="non-terminal residue" evidence="2">
    <location>
        <position position="1"/>
    </location>
</feature>
<protein>
    <submittedName>
        <fullName evidence="2">Uncharacterized protein</fullName>
    </submittedName>
</protein>
<organism evidence="2 3">
    <name type="scientific">Pelobates cultripes</name>
    <name type="common">Western spadefoot toad</name>
    <dbReference type="NCBI Taxonomy" id="61616"/>
    <lineage>
        <taxon>Eukaryota</taxon>
        <taxon>Metazoa</taxon>
        <taxon>Chordata</taxon>
        <taxon>Craniata</taxon>
        <taxon>Vertebrata</taxon>
        <taxon>Euteleostomi</taxon>
        <taxon>Amphibia</taxon>
        <taxon>Batrachia</taxon>
        <taxon>Anura</taxon>
        <taxon>Pelobatoidea</taxon>
        <taxon>Pelobatidae</taxon>
        <taxon>Pelobates</taxon>
    </lineage>
</organism>
<sequence length="54" mass="6127">DNHRRAAALFLGTVILALWQHNQHRAAALLRRKTLLVQVAGHPALLLASMWRHI</sequence>
<feature type="signal peptide" evidence="1">
    <location>
        <begin position="1"/>
        <end position="19"/>
    </location>
</feature>
<reference evidence="2" key="1">
    <citation type="submission" date="2022-03" db="EMBL/GenBank/DDBJ databases">
        <authorList>
            <person name="Alioto T."/>
            <person name="Alioto T."/>
            <person name="Gomez Garrido J."/>
        </authorList>
    </citation>
    <scope>NUCLEOTIDE SEQUENCE</scope>
</reference>
<evidence type="ECO:0000256" key="1">
    <source>
        <dbReference type="SAM" id="SignalP"/>
    </source>
</evidence>
<dbReference type="EMBL" id="OW240915">
    <property type="protein sequence ID" value="CAH2284555.1"/>
    <property type="molecule type" value="Genomic_DNA"/>
</dbReference>
<dbReference type="AlphaFoldDB" id="A0AAD1W1B5"/>
<dbReference type="Proteomes" id="UP001295444">
    <property type="component" value="Chromosome 04"/>
</dbReference>
<proteinExistence type="predicted"/>
<gene>
    <name evidence="2" type="ORF">PECUL_23A045545</name>
</gene>
<accession>A0AAD1W1B5</accession>
<evidence type="ECO:0000313" key="3">
    <source>
        <dbReference type="Proteomes" id="UP001295444"/>
    </source>
</evidence>
<name>A0AAD1W1B5_PELCU</name>
<keyword evidence="3" id="KW-1185">Reference proteome</keyword>